<evidence type="ECO:0000256" key="6">
    <source>
        <dbReference type="ARBA" id="ARBA00042523"/>
    </source>
</evidence>
<keyword evidence="4" id="KW-0963">Cytoplasm</keyword>
<name>M5G0J0_DACPD</name>
<dbReference type="RefSeq" id="XP_040626244.1">
    <property type="nucleotide sequence ID" value="XM_040768990.1"/>
</dbReference>
<dbReference type="InterPro" id="IPR050590">
    <property type="entry name" value="Exosome_comp_Rrp42_subfam"/>
</dbReference>
<accession>M5G0J0</accession>
<evidence type="ECO:0000313" key="8">
    <source>
        <dbReference type="EMBL" id="EJT99346.1"/>
    </source>
</evidence>
<dbReference type="GO" id="GO:0000176">
    <property type="term" value="C:nuclear exosome (RNase complex)"/>
    <property type="evidence" value="ECO:0007669"/>
    <property type="project" value="UniProtKB-ARBA"/>
</dbReference>
<evidence type="ECO:0000256" key="2">
    <source>
        <dbReference type="ARBA" id="ARBA00004604"/>
    </source>
</evidence>
<dbReference type="Gene3D" id="3.30.230.70">
    <property type="entry name" value="GHMP Kinase, N-terminal domain"/>
    <property type="match status" value="1"/>
</dbReference>
<comment type="subcellular location">
    <subcellularLocation>
        <location evidence="1">Cytoplasm</location>
    </subcellularLocation>
    <subcellularLocation>
        <location evidence="2">Nucleus</location>
        <location evidence="2">Nucleolus</location>
    </subcellularLocation>
</comment>
<dbReference type="GO" id="GO:0034473">
    <property type="term" value="P:U1 snRNA 3'-end processing"/>
    <property type="evidence" value="ECO:0007669"/>
    <property type="project" value="TreeGrafter"/>
</dbReference>
<gene>
    <name evidence="8" type="ORF">DACRYDRAFT_110063</name>
</gene>
<dbReference type="InterPro" id="IPR001247">
    <property type="entry name" value="ExoRNase_PH_dom1"/>
</dbReference>
<dbReference type="SUPFAM" id="SSF54211">
    <property type="entry name" value="Ribosomal protein S5 domain 2-like"/>
    <property type="match status" value="1"/>
</dbReference>
<reference evidence="8 9" key="1">
    <citation type="journal article" date="2012" name="Science">
        <title>The Paleozoic origin of enzymatic lignin decomposition reconstructed from 31 fungal genomes.</title>
        <authorList>
            <person name="Floudas D."/>
            <person name="Binder M."/>
            <person name="Riley R."/>
            <person name="Barry K."/>
            <person name="Blanchette R.A."/>
            <person name="Henrissat B."/>
            <person name="Martinez A.T."/>
            <person name="Otillar R."/>
            <person name="Spatafora J.W."/>
            <person name="Yadav J.S."/>
            <person name="Aerts A."/>
            <person name="Benoit I."/>
            <person name="Boyd A."/>
            <person name="Carlson A."/>
            <person name="Copeland A."/>
            <person name="Coutinho P.M."/>
            <person name="de Vries R.P."/>
            <person name="Ferreira P."/>
            <person name="Findley K."/>
            <person name="Foster B."/>
            <person name="Gaskell J."/>
            <person name="Glotzer D."/>
            <person name="Gorecki P."/>
            <person name="Heitman J."/>
            <person name="Hesse C."/>
            <person name="Hori C."/>
            <person name="Igarashi K."/>
            <person name="Jurgens J.A."/>
            <person name="Kallen N."/>
            <person name="Kersten P."/>
            <person name="Kohler A."/>
            <person name="Kuees U."/>
            <person name="Kumar T.K.A."/>
            <person name="Kuo A."/>
            <person name="LaButti K."/>
            <person name="Larrondo L.F."/>
            <person name="Lindquist E."/>
            <person name="Ling A."/>
            <person name="Lombard V."/>
            <person name="Lucas S."/>
            <person name="Lundell T."/>
            <person name="Martin R."/>
            <person name="McLaughlin D.J."/>
            <person name="Morgenstern I."/>
            <person name="Morin E."/>
            <person name="Murat C."/>
            <person name="Nagy L.G."/>
            <person name="Nolan M."/>
            <person name="Ohm R.A."/>
            <person name="Patyshakuliyeva A."/>
            <person name="Rokas A."/>
            <person name="Ruiz-Duenas F.J."/>
            <person name="Sabat G."/>
            <person name="Salamov A."/>
            <person name="Samejima M."/>
            <person name="Schmutz J."/>
            <person name="Slot J.C."/>
            <person name="St John F."/>
            <person name="Stenlid J."/>
            <person name="Sun H."/>
            <person name="Sun S."/>
            <person name="Syed K."/>
            <person name="Tsang A."/>
            <person name="Wiebenga A."/>
            <person name="Young D."/>
            <person name="Pisabarro A."/>
            <person name="Eastwood D.C."/>
            <person name="Martin F."/>
            <person name="Cullen D."/>
            <person name="Grigoriev I.V."/>
            <person name="Hibbett D.S."/>
        </authorList>
    </citation>
    <scope>NUCLEOTIDE SEQUENCE [LARGE SCALE GENOMIC DNA]</scope>
    <source>
        <strain evidence="8 9">DJM-731 SS1</strain>
    </source>
</reference>
<evidence type="ECO:0000256" key="4">
    <source>
        <dbReference type="ARBA" id="ARBA00022490"/>
    </source>
</evidence>
<dbReference type="GO" id="GO:0034476">
    <property type="term" value="P:U5 snRNA 3'-end processing"/>
    <property type="evidence" value="ECO:0007669"/>
    <property type="project" value="TreeGrafter"/>
</dbReference>
<dbReference type="GO" id="GO:0071035">
    <property type="term" value="P:nuclear polyadenylation-dependent rRNA catabolic process"/>
    <property type="evidence" value="ECO:0007669"/>
    <property type="project" value="TreeGrafter"/>
</dbReference>
<dbReference type="GO" id="GO:0005840">
    <property type="term" value="C:ribosome"/>
    <property type="evidence" value="ECO:0007669"/>
    <property type="project" value="UniProtKB-KW"/>
</dbReference>
<comment type="similarity">
    <text evidence="3">Belongs to the RNase PH family.</text>
</comment>
<keyword evidence="9" id="KW-1185">Reference proteome</keyword>
<dbReference type="PANTHER" id="PTHR11097">
    <property type="entry name" value="EXOSOME COMPLEX EXONUCLEASE RIBOSOMAL RNA PROCESSING PROTEIN"/>
    <property type="match status" value="1"/>
</dbReference>
<dbReference type="GO" id="GO:0034475">
    <property type="term" value="P:U4 snRNA 3'-end processing"/>
    <property type="evidence" value="ECO:0007669"/>
    <property type="project" value="TreeGrafter"/>
</dbReference>
<dbReference type="Pfam" id="PF01138">
    <property type="entry name" value="RNase_PH"/>
    <property type="match status" value="1"/>
</dbReference>
<dbReference type="OMA" id="RWPVCVT"/>
<dbReference type="Proteomes" id="UP000030653">
    <property type="component" value="Unassembled WGS sequence"/>
</dbReference>
<proteinExistence type="inferred from homology"/>
<dbReference type="GO" id="GO:0016075">
    <property type="term" value="P:rRNA catabolic process"/>
    <property type="evidence" value="ECO:0007669"/>
    <property type="project" value="TreeGrafter"/>
</dbReference>
<dbReference type="PANTHER" id="PTHR11097:SF8">
    <property type="entry name" value="EXOSOME COMPLEX COMPONENT RRP42"/>
    <property type="match status" value="1"/>
</dbReference>
<keyword evidence="5" id="KW-0271">Exosome</keyword>
<protein>
    <recommendedName>
        <fullName evidence="6">Ribosomal RNA-processing protein 42</fullName>
    </recommendedName>
</protein>
<dbReference type="GeneID" id="63684052"/>
<dbReference type="GO" id="GO:0071038">
    <property type="term" value="P:TRAMP-dependent tRNA surveillance pathway"/>
    <property type="evidence" value="ECO:0007669"/>
    <property type="project" value="TreeGrafter"/>
</dbReference>
<dbReference type="OrthoDB" id="272245at2759"/>
<dbReference type="InterPro" id="IPR020568">
    <property type="entry name" value="Ribosomal_Su5_D2-typ_SF"/>
</dbReference>
<keyword evidence="8" id="KW-0689">Ribosomal protein</keyword>
<dbReference type="GO" id="GO:0071028">
    <property type="term" value="P:nuclear mRNA surveillance"/>
    <property type="evidence" value="ECO:0007669"/>
    <property type="project" value="TreeGrafter"/>
</dbReference>
<dbReference type="InterPro" id="IPR036345">
    <property type="entry name" value="ExoRNase_PH_dom2_sf"/>
</dbReference>
<organism evidence="8 9">
    <name type="scientific">Dacryopinax primogenitus (strain DJM 731)</name>
    <name type="common">Brown rot fungus</name>
    <dbReference type="NCBI Taxonomy" id="1858805"/>
    <lineage>
        <taxon>Eukaryota</taxon>
        <taxon>Fungi</taxon>
        <taxon>Dikarya</taxon>
        <taxon>Basidiomycota</taxon>
        <taxon>Agaricomycotina</taxon>
        <taxon>Dacrymycetes</taxon>
        <taxon>Dacrymycetales</taxon>
        <taxon>Dacrymycetaceae</taxon>
        <taxon>Dacryopinax</taxon>
    </lineage>
</organism>
<dbReference type="EMBL" id="JH795870">
    <property type="protein sequence ID" value="EJT99346.1"/>
    <property type="molecule type" value="Genomic_DNA"/>
</dbReference>
<dbReference type="HOGENOM" id="CLU_038194_2_0_1"/>
<evidence type="ECO:0000259" key="7">
    <source>
        <dbReference type="Pfam" id="PF01138"/>
    </source>
</evidence>
<dbReference type="GO" id="GO:0000467">
    <property type="term" value="P:exonucleolytic trimming to generate mature 3'-end of 5.8S rRNA from tricistronic rRNA transcript (SSU-rRNA, 5.8S rRNA, LSU-rRNA)"/>
    <property type="evidence" value="ECO:0007669"/>
    <property type="project" value="TreeGrafter"/>
</dbReference>
<evidence type="ECO:0000256" key="3">
    <source>
        <dbReference type="ARBA" id="ARBA00006678"/>
    </source>
</evidence>
<evidence type="ECO:0000256" key="5">
    <source>
        <dbReference type="ARBA" id="ARBA00022835"/>
    </source>
</evidence>
<sequence length="329" mass="35384">MAAPLSKAESSYLSTGLLLSERADGRSLLDYRPITLATGVVPSANGSARARVGDTDVLVAVKLDAVRLDDVVDGDDERQEGKAQFVCSVECSPSALPHLPTDTLPDLSSDLTTLLSYYLSLPSLLPLRQLLIVPRRRAWQLSVDALLLSYGGNVTDVLFAAVRAALWDLRVPKTRNFVYDTPDAADSALGPGLGGFRIERAGVLDHARGLRRPEAADFELEDGSDEGVPLEGRELLPVCITLNLLTPIFYLDALPAEEACTPCRVILFVRPSGALCGLHRVGDSEIMPAELKQVLHEAVKHGQELAKALNDRLRDPKIASLGSNLGAFS</sequence>
<evidence type="ECO:0000313" key="9">
    <source>
        <dbReference type="Proteomes" id="UP000030653"/>
    </source>
</evidence>
<dbReference type="GO" id="GO:0005730">
    <property type="term" value="C:nucleolus"/>
    <property type="evidence" value="ECO:0007669"/>
    <property type="project" value="UniProtKB-SubCell"/>
</dbReference>
<feature type="domain" description="Exoribonuclease phosphorolytic" evidence="7">
    <location>
        <begin position="31"/>
        <end position="172"/>
    </location>
</feature>
<dbReference type="SUPFAM" id="SSF55666">
    <property type="entry name" value="Ribonuclease PH domain 2-like"/>
    <property type="match status" value="1"/>
</dbReference>
<dbReference type="STRING" id="1858805.M5G0J0"/>
<dbReference type="AlphaFoldDB" id="M5G0J0"/>
<dbReference type="GO" id="GO:0035925">
    <property type="term" value="F:mRNA 3'-UTR AU-rich region binding"/>
    <property type="evidence" value="ECO:0007669"/>
    <property type="project" value="TreeGrafter"/>
</dbReference>
<dbReference type="GO" id="GO:0000177">
    <property type="term" value="C:cytoplasmic exosome (RNase complex)"/>
    <property type="evidence" value="ECO:0007669"/>
    <property type="project" value="TreeGrafter"/>
</dbReference>
<keyword evidence="8" id="KW-0687">Ribonucleoprotein</keyword>
<dbReference type="InterPro" id="IPR027408">
    <property type="entry name" value="PNPase/RNase_PH_dom_sf"/>
</dbReference>
<evidence type="ECO:0000256" key="1">
    <source>
        <dbReference type="ARBA" id="ARBA00004496"/>
    </source>
</evidence>